<protein>
    <submittedName>
        <fullName evidence="2">Uncharacterized protein</fullName>
    </submittedName>
</protein>
<accession>A0AAU8EU18</accession>
<dbReference type="EMBL" id="CP159279">
    <property type="protein sequence ID" value="XCH13129.1"/>
    <property type="molecule type" value="Genomic_DNA"/>
</dbReference>
<proteinExistence type="predicted"/>
<evidence type="ECO:0000256" key="1">
    <source>
        <dbReference type="SAM" id="Phobius"/>
    </source>
</evidence>
<feature type="transmembrane region" description="Helical" evidence="1">
    <location>
        <begin position="12"/>
        <end position="33"/>
    </location>
</feature>
<name>A0AAU8EU18_9MICC</name>
<reference evidence="2" key="1">
    <citation type="submission" date="2024-06" db="EMBL/GenBank/DDBJ databases">
        <title>Biodegradation of dimethachlon by Arthrobacter sp. K5: mechanistic insights and ecological implications.</title>
        <authorList>
            <person name="Hu S."/>
            <person name="Lu P."/>
        </authorList>
    </citation>
    <scope>NUCLEOTIDE SEQUENCE</scope>
    <source>
        <strain evidence="2">K5</strain>
    </source>
</reference>
<feature type="transmembrane region" description="Helical" evidence="1">
    <location>
        <begin position="85"/>
        <end position="105"/>
    </location>
</feature>
<evidence type="ECO:0000313" key="2">
    <source>
        <dbReference type="EMBL" id="XCH13129.1"/>
    </source>
</evidence>
<keyword evidence="1" id="KW-0472">Membrane</keyword>
<gene>
    <name evidence="2" type="ORF">ABRP34_09180</name>
</gene>
<keyword evidence="1" id="KW-1133">Transmembrane helix</keyword>
<dbReference type="RefSeq" id="WP_003802527.1">
    <property type="nucleotide sequence ID" value="NZ_CP159279.1"/>
</dbReference>
<sequence length="157" mass="16238">MLLIGGLPAHILLVHAVVVFGPLAGLSAVTYGLAGRTRRYLAWPLGALALILAPLALVTASAGEQLQSTRGATDAIQAHARQGDILKVTAVVFFFLVLLMLAATFTPLASRIPALASLQRSRPARTAALALGVLAGLFVIYQSVITGHSGSFSVWGG</sequence>
<keyword evidence="1" id="KW-0812">Transmembrane</keyword>
<organism evidence="2">
    <name type="scientific">Arthrobacter sp. K5</name>
    <dbReference type="NCBI Taxonomy" id="2839623"/>
    <lineage>
        <taxon>Bacteria</taxon>
        <taxon>Bacillati</taxon>
        <taxon>Actinomycetota</taxon>
        <taxon>Actinomycetes</taxon>
        <taxon>Micrococcales</taxon>
        <taxon>Micrococcaceae</taxon>
        <taxon>Arthrobacter</taxon>
    </lineage>
</organism>
<dbReference type="AlphaFoldDB" id="A0AAU8EU18"/>
<feature type="transmembrane region" description="Helical" evidence="1">
    <location>
        <begin position="40"/>
        <end position="60"/>
    </location>
</feature>
<feature type="transmembrane region" description="Helical" evidence="1">
    <location>
        <begin position="126"/>
        <end position="145"/>
    </location>
</feature>